<organism evidence="1 2">
    <name type="scientific">candidate division WWE3 bacterium</name>
    <dbReference type="NCBI Taxonomy" id="2053526"/>
    <lineage>
        <taxon>Bacteria</taxon>
        <taxon>Katanobacteria</taxon>
    </lineage>
</organism>
<gene>
    <name evidence="1" type="ORF">KC573_02760</name>
</gene>
<dbReference type="Proteomes" id="UP000699691">
    <property type="component" value="Unassembled WGS sequence"/>
</dbReference>
<comment type="caution">
    <text evidence="1">The sequence shown here is derived from an EMBL/GenBank/DDBJ whole genome shotgun (WGS) entry which is preliminary data.</text>
</comment>
<dbReference type="SUPFAM" id="SSF53474">
    <property type="entry name" value="alpha/beta-Hydrolases"/>
    <property type="match status" value="1"/>
</dbReference>
<evidence type="ECO:0000313" key="1">
    <source>
        <dbReference type="EMBL" id="MCA9397727.1"/>
    </source>
</evidence>
<reference evidence="1" key="1">
    <citation type="submission" date="2020-04" db="EMBL/GenBank/DDBJ databases">
        <authorList>
            <person name="Zhang T."/>
        </authorList>
    </citation>
    <scope>NUCLEOTIDE SEQUENCE</scope>
    <source>
        <strain evidence="1">HKST-UBA02</strain>
    </source>
</reference>
<dbReference type="InterPro" id="IPR029058">
    <property type="entry name" value="AB_hydrolase_fold"/>
</dbReference>
<dbReference type="AlphaFoldDB" id="A0A955LW25"/>
<sequence>MKLYLIPAYQETIRNQGYRRIITAAEKAGYGVEILNLQIQNRKFNEVIAEGIEMINRSTSEPKAILGFSTGALIAYQIATKIRFEKAFFCSLSPLLEDDIPKTITPYVRYFGKETVLDLKKQKYGTSLANETFFFTGDHEGRKLISRTKTLAVKNDGNLIVIKDNDHELNRDYTKEISLKL</sequence>
<dbReference type="EMBL" id="JAGQKY010000118">
    <property type="protein sequence ID" value="MCA9397727.1"/>
    <property type="molecule type" value="Genomic_DNA"/>
</dbReference>
<dbReference type="Gene3D" id="3.40.50.1820">
    <property type="entry name" value="alpha/beta hydrolase"/>
    <property type="match status" value="1"/>
</dbReference>
<reference evidence="1" key="2">
    <citation type="journal article" date="2021" name="Microbiome">
        <title>Successional dynamics and alternative stable states in a saline activated sludge microbial community over 9 years.</title>
        <authorList>
            <person name="Wang Y."/>
            <person name="Ye J."/>
            <person name="Ju F."/>
            <person name="Liu L."/>
            <person name="Boyd J.A."/>
            <person name="Deng Y."/>
            <person name="Parks D.H."/>
            <person name="Jiang X."/>
            <person name="Yin X."/>
            <person name="Woodcroft B.J."/>
            <person name="Tyson G.W."/>
            <person name="Hugenholtz P."/>
            <person name="Polz M.F."/>
            <person name="Zhang T."/>
        </authorList>
    </citation>
    <scope>NUCLEOTIDE SEQUENCE</scope>
    <source>
        <strain evidence="1">HKST-UBA02</strain>
    </source>
</reference>
<accession>A0A955LW25</accession>
<protein>
    <recommendedName>
        <fullName evidence="3">Alpha/beta hydrolase</fullName>
    </recommendedName>
</protein>
<evidence type="ECO:0000313" key="2">
    <source>
        <dbReference type="Proteomes" id="UP000699691"/>
    </source>
</evidence>
<name>A0A955LW25_UNCKA</name>
<proteinExistence type="predicted"/>
<evidence type="ECO:0008006" key="3">
    <source>
        <dbReference type="Google" id="ProtNLM"/>
    </source>
</evidence>